<dbReference type="PANTHER" id="PTHR34978">
    <property type="entry name" value="POSSIBLE SENSOR-TRANSDUCER PROTEIN BLAR"/>
    <property type="match status" value="1"/>
</dbReference>
<organism evidence="4">
    <name type="scientific">Granulicella tundricola (strain ATCC BAA-1859 / DSM 23138 / MP5ACTX9)</name>
    <dbReference type="NCBI Taxonomy" id="1198114"/>
    <lineage>
        <taxon>Bacteria</taxon>
        <taxon>Pseudomonadati</taxon>
        <taxon>Acidobacteriota</taxon>
        <taxon>Terriglobia</taxon>
        <taxon>Terriglobales</taxon>
        <taxon>Acidobacteriaceae</taxon>
        <taxon>Granulicella</taxon>
    </lineage>
</organism>
<dbReference type="Pfam" id="PF05569">
    <property type="entry name" value="Peptidase_M56"/>
    <property type="match status" value="1"/>
</dbReference>
<protein>
    <submittedName>
        <fullName evidence="3">Peptidase M56 BlaR1</fullName>
    </submittedName>
</protein>
<dbReference type="KEGG" id="acm:AciX9_1231"/>
<dbReference type="HOGENOM" id="CLU_625455_0_0_0"/>
<keyword evidence="4" id="KW-1185">Reference proteome</keyword>
<feature type="transmembrane region" description="Helical" evidence="1">
    <location>
        <begin position="78"/>
        <end position="98"/>
    </location>
</feature>
<evidence type="ECO:0000259" key="2">
    <source>
        <dbReference type="Pfam" id="PF05569"/>
    </source>
</evidence>
<dbReference type="OrthoDB" id="118164at2"/>
<sequence length="430" mass="46915">MLPLLQHLSASAAASLITSTVEAALLAISVAICLRLIPDLSATVRSILWTAVFLVAAALPFLTPTASGSPSTSTATPIALSIDWAIGIAAFWAALSLFRIAQLLRSAVHLNGVARRSELIISDAASHAPIATSTEIDIPCVAGFFAPRILIPTSLYAALPPSELAQIITHEQAHLNRFDHWTNLLQKLLIALYPIHPVLLWIERRLCIERELACDDAVLRQTGARKQYALCLTNLAENGLARRGFTLALRAWERQSELTRRVLRILEVPTRQLRPTQSAAVVATLLAALTTGATTLAHTPQFISFSTPEAPQSLHESLRAPSIAELHRDGWDVNSHPATFTPTTKPTMVNTSMELPTKPKKSLTKLKPTKKHSTPITQAALRQTQPQQWIMLTTFQSTEAPAHYHQAIFQISDATYAAVPTQAGWLIIEL</sequence>
<dbReference type="CDD" id="cd07341">
    <property type="entry name" value="M56_BlaR1_MecR1_like"/>
    <property type="match status" value="1"/>
</dbReference>
<feature type="transmembrane region" description="Helical" evidence="1">
    <location>
        <begin position="46"/>
        <end position="66"/>
    </location>
</feature>
<keyword evidence="1" id="KW-0472">Membrane</keyword>
<feature type="transmembrane region" description="Helical" evidence="1">
    <location>
        <begin position="12"/>
        <end position="34"/>
    </location>
</feature>
<name>E8X4G7_GRATM</name>
<evidence type="ECO:0000313" key="3">
    <source>
        <dbReference type="EMBL" id="ADW68294.1"/>
    </source>
</evidence>
<evidence type="ECO:0000313" key="4">
    <source>
        <dbReference type="Proteomes" id="UP000000343"/>
    </source>
</evidence>
<dbReference type="EMBL" id="CP002480">
    <property type="protein sequence ID" value="ADW68294.1"/>
    <property type="molecule type" value="Genomic_DNA"/>
</dbReference>
<keyword evidence="1" id="KW-0812">Transmembrane</keyword>
<dbReference type="STRING" id="1198114.AciX9_1231"/>
<dbReference type="InterPro" id="IPR052173">
    <property type="entry name" value="Beta-lactam_resp_regulator"/>
</dbReference>
<dbReference type="Proteomes" id="UP000000343">
    <property type="component" value="Chromosome"/>
</dbReference>
<reference evidence="4" key="1">
    <citation type="submission" date="2011-01" db="EMBL/GenBank/DDBJ databases">
        <title>Complete sequence of chromosome of Acidobacterium sp. MP5ACTX9.</title>
        <authorList>
            <consortium name="US DOE Joint Genome Institute"/>
            <person name="Lucas S."/>
            <person name="Copeland A."/>
            <person name="Lapidus A."/>
            <person name="Cheng J.-F."/>
            <person name="Goodwin L."/>
            <person name="Pitluck S."/>
            <person name="Teshima H."/>
            <person name="Detter J.C."/>
            <person name="Han C."/>
            <person name="Tapia R."/>
            <person name="Land M."/>
            <person name="Hauser L."/>
            <person name="Kyrpides N."/>
            <person name="Ivanova N."/>
            <person name="Ovchinnikova G."/>
            <person name="Pagani I."/>
            <person name="Rawat S.R."/>
            <person name="Mannisto M."/>
            <person name="Haggblom M.M."/>
            <person name="Woyke T."/>
        </authorList>
    </citation>
    <scope>NUCLEOTIDE SEQUENCE [LARGE SCALE GENOMIC DNA]</scope>
    <source>
        <strain evidence="4">MP5ACTX9</strain>
    </source>
</reference>
<feature type="domain" description="Peptidase M56" evidence="2">
    <location>
        <begin position="78"/>
        <end position="263"/>
    </location>
</feature>
<dbReference type="InterPro" id="IPR008756">
    <property type="entry name" value="Peptidase_M56"/>
</dbReference>
<dbReference type="eggNOG" id="COG4219">
    <property type="taxonomic scope" value="Bacteria"/>
</dbReference>
<dbReference type="PANTHER" id="PTHR34978:SF3">
    <property type="entry name" value="SLR0241 PROTEIN"/>
    <property type="match status" value="1"/>
</dbReference>
<evidence type="ECO:0000256" key="1">
    <source>
        <dbReference type="SAM" id="Phobius"/>
    </source>
</evidence>
<dbReference type="RefSeq" id="WP_013579617.1">
    <property type="nucleotide sequence ID" value="NC_015064.1"/>
</dbReference>
<dbReference type="PaxDb" id="1198114-AciX9_1231"/>
<dbReference type="AlphaFoldDB" id="E8X4G7"/>
<gene>
    <name evidence="3" type="ordered locus">AciX9_1231</name>
</gene>
<keyword evidence="1" id="KW-1133">Transmembrane helix</keyword>
<accession>E8X4G7</accession>
<proteinExistence type="predicted"/>